<evidence type="ECO:0000256" key="3">
    <source>
        <dbReference type="SAM" id="SignalP"/>
    </source>
</evidence>
<proteinExistence type="predicted"/>
<feature type="signal peptide" evidence="3">
    <location>
        <begin position="1"/>
        <end position="30"/>
    </location>
</feature>
<dbReference type="EMBL" id="AP024702">
    <property type="protein sequence ID" value="BCX48054.1"/>
    <property type="molecule type" value="Genomic_DNA"/>
</dbReference>
<dbReference type="Proteomes" id="UP001374893">
    <property type="component" value="Chromosome"/>
</dbReference>
<evidence type="ECO:0000313" key="5">
    <source>
        <dbReference type="EMBL" id="BCX48054.1"/>
    </source>
</evidence>
<sequence length="262" mass="28189">MKNPLFSGFRNPLAPCFSALALLFAGHAQSALIVHYDFNSEATLLTDSAGTRDLVELDDNGGSTSPVFVSTVTASNGTREGVVRFAGNVNTNDPFTYLQNNDGAFTLSSFTVAYWVRTDSSNQGGFKGIFTSGNSGEMQFDNHNGVYRGITDAGTVNFTETVPINRWDHIALTYDGTTTRWYYNGAEVANSPVAGNPDNSFQLIRLGGNRNLDNSFNGDMDDFRIYDNALSAGEIAGLAAIPEPSVALLACLGLAAVVRRRR</sequence>
<keyword evidence="2" id="KW-1015">Disulfide bond</keyword>
<dbReference type="SUPFAM" id="SSF49899">
    <property type="entry name" value="Concanavalin A-like lectins/glucanases"/>
    <property type="match status" value="1"/>
</dbReference>
<name>A0ABM7RLP1_9BACT</name>
<dbReference type="Pfam" id="PF13385">
    <property type="entry name" value="Laminin_G_3"/>
    <property type="match status" value="1"/>
</dbReference>
<accession>A0ABM7RLP1</accession>
<keyword evidence="6" id="KW-1185">Reference proteome</keyword>
<dbReference type="RefSeq" id="WP_338690610.1">
    <property type="nucleotide sequence ID" value="NZ_AP024702.1"/>
</dbReference>
<dbReference type="SMART" id="SM00560">
    <property type="entry name" value="LamGL"/>
    <property type="match status" value="1"/>
</dbReference>
<feature type="domain" description="LamG-like jellyroll fold" evidence="4">
    <location>
        <begin position="108"/>
        <end position="233"/>
    </location>
</feature>
<dbReference type="InterPro" id="IPR013320">
    <property type="entry name" value="ConA-like_dom_sf"/>
</dbReference>
<dbReference type="InterPro" id="IPR006558">
    <property type="entry name" value="LamG-like"/>
</dbReference>
<evidence type="ECO:0000256" key="2">
    <source>
        <dbReference type="ARBA" id="ARBA00023157"/>
    </source>
</evidence>
<protein>
    <recommendedName>
        <fullName evidence="4">LamG-like jellyroll fold domain-containing protein</fullName>
    </recommendedName>
</protein>
<keyword evidence="1 3" id="KW-0732">Signal</keyword>
<evidence type="ECO:0000256" key="1">
    <source>
        <dbReference type="ARBA" id="ARBA00022729"/>
    </source>
</evidence>
<feature type="chain" id="PRO_5046333268" description="LamG-like jellyroll fold domain-containing protein" evidence="3">
    <location>
        <begin position="31"/>
        <end position="262"/>
    </location>
</feature>
<reference evidence="5 6" key="1">
    <citation type="submission" date="2021-06" db="EMBL/GenBank/DDBJ databases">
        <title>Complete genome of Haloferula helveola possessing various polysaccharide degrading enzymes.</title>
        <authorList>
            <person name="Takami H."/>
            <person name="Huang C."/>
            <person name="Hamasaki K."/>
        </authorList>
    </citation>
    <scope>NUCLEOTIDE SEQUENCE [LARGE SCALE GENOMIC DNA]</scope>
    <source>
        <strain evidence="5 6">CN-1</strain>
    </source>
</reference>
<dbReference type="Gene3D" id="2.60.120.200">
    <property type="match status" value="1"/>
</dbReference>
<gene>
    <name evidence="5" type="ORF">HAHE_19620</name>
</gene>
<evidence type="ECO:0000259" key="4">
    <source>
        <dbReference type="SMART" id="SM00560"/>
    </source>
</evidence>
<evidence type="ECO:0000313" key="6">
    <source>
        <dbReference type="Proteomes" id="UP001374893"/>
    </source>
</evidence>
<organism evidence="5 6">
    <name type="scientific">Haloferula helveola</name>
    <dbReference type="NCBI Taxonomy" id="490095"/>
    <lineage>
        <taxon>Bacteria</taxon>
        <taxon>Pseudomonadati</taxon>
        <taxon>Verrucomicrobiota</taxon>
        <taxon>Verrucomicrobiia</taxon>
        <taxon>Verrucomicrobiales</taxon>
        <taxon>Verrucomicrobiaceae</taxon>
        <taxon>Haloferula</taxon>
    </lineage>
</organism>